<dbReference type="NCBIfam" id="TIGR00552">
    <property type="entry name" value="nadE"/>
    <property type="match status" value="1"/>
</dbReference>
<evidence type="ECO:0000256" key="5">
    <source>
        <dbReference type="ARBA" id="ARBA00022840"/>
    </source>
</evidence>
<dbReference type="PANTHER" id="PTHR23090:SF9">
    <property type="entry name" value="GLUTAMINE-DEPENDENT NAD(+) SYNTHETASE"/>
    <property type="match status" value="1"/>
</dbReference>
<comment type="caution">
    <text evidence="7">Lacks conserved residue(s) required for the propagation of feature annotation.</text>
</comment>
<dbReference type="PROSITE" id="PS50263">
    <property type="entry name" value="CN_HYDROLASE"/>
    <property type="match status" value="1"/>
</dbReference>
<protein>
    <recommendedName>
        <fullName evidence="7 8">Glutamine-dependent NAD(+) synthetase</fullName>
        <ecNumber evidence="7 8">6.3.5.1</ecNumber>
    </recommendedName>
    <alternativeName>
        <fullName evidence="7 8">NAD(+) synthase [glutamine-hydrolyzing]</fullName>
    </alternativeName>
</protein>
<evidence type="ECO:0000313" key="11">
    <source>
        <dbReference type="EMBL" id="OUR97050.1"/>
    </source>
</evidence>
<dbReference type="Gene3D" id="3.40.50.620">
    <property type="entry name" value="HUPs"/>
    <property type="match status" value="1"/>
</dbReference>
<keyword evidence="5 7" id="KW-0067">ATP-binding</keyword>
<evidence type="ECO:0000256" key="7">
    <source>
        <dbReference type="HAMAP-Rule" id="MF_02090"/>
    </source>
</evidence>
<dbReference type="InterPro" id="IPR022310">
    <property type="entry name" value="NAD/GMP_synthase"/>
</dbReference>
<dbReference type="GO" id="GO:0004359">
    <property type="term" value="F:glutaminase activity"/>
    <property type="evidence" value="ECO:0007669"/>
    <property type="project" value="InterPro"/>
</dbReference>
<proteinExistence type="inferred from homology"/>
<dbReference type="CDD" id="cd00553">
    <property type="entry name" value="NAD_synthase"/>
    <property type="match status" value="1"/>
</dbReference>
<evidence type="ECO:0000256" key="9">
    <source>
        <dbReference type="RuleBase" id="RU003811"/>
    </source>
</evidence>
<dbReference type="EC" id="6.3.5.1" evidence="7 8"/>
<dbReference type="InterPro" id="IPR003010">
    <property type="entry name" value="C-N_Hydrolase"/>
</dbReference>
<feature type="binding site" evidence="7">
    <location>
        <position position="443"/>
    </location>
    <ligand>
        <name>deamido-NAD(+)</name>
        <dbReference type="ChEBI" id="CHEBI:58437"/>
        <note>ligand shared between two neighboring subunits</note>
    </ligand>
</feature>
<dbReference type="Pfam" id="PF02540">
    <property type="entry name" value="NAD_synthase"/>
    <property type="match status" value="1"/>
</dbReference>
<feature type="binding site" evidence="7">
    <location>
        <position position="191"/>
    </location>
    <ligand>
        <name>L-glutamine</name>
        <dbReference type="ChEBI" id="CHEBI:58359"/>
    </ligand>
</feature>
<feature type="binding site" evidence="7">
    <location>
        <begin position="330"/>
        <end position="337"/>
    </location>
    <ligand>
        <name>ATP</name>
        <dbReference type="ChEBI" id="CHEBI:30616"/>
    </ligand>
</feature>
<comment type="function">
    <text evidence="7">Catalyzes the ATP-dependent amidation of deamido-NAD to form NAD. Uses L-glutamine as a nitrogen source.</text>
</comment>
<dbReference type="Proteomes" id="UP000196531">
    <property type="component" value="Unassembled WGS sequence"/>
</dbReference>
<dbReference type="EMBL" id="MAAO01000006">
    <property type="protein sequence ID" value="OUR97050.1"/>
    <property type="molecule type" value="Genomic_DNA"/>
</dbReference>
<dbReference type="UniPathway" id="UPA00253">
    <property type="reaction ID" value="UER00334"/>
</dbReference>
<evidence type="ECO:0000256" key="3">
    <source>
        <dbReference type="ARBA" id="ARBA00022598"/>
    </source>
</evidence>
<feature type="binding site" evidence="7">
    <location>
        <position position="438"/>
    </location>
    <ligand>
        <name>ATP</name>
        <dbReference type="ChEBI" id="CHEBI:30616"/>
    </ligand>
</feature>
<dbReference type="PANTHER" id="PTHR23090">
    <property type="entry name" value="NH 3 /GLUTAMINE-DEPENDENT NAD + SYNTHETASE"/>
    <property type="match status" value="1"/>
</dbReference>
<dbReference type="GO" id="GO:0003952">
    <property type="term" value="F:NAD+ synthase (glutamine-hydrolyzing) activity"/>
    <property type="evidence" value="ECO:0007669"/>
    <property type="project" value="UniProtKB-UniRule"/>
</dbReference>
<comment type="catalytic activity">
    <reaction evidence="7 8">
        <text>deamido-NAD(+) + L-glutamine + ATP + H2O = L-glutamate + AMP + diphosphate + NAD(+) + H(+)</text>
        <dbReference type="Rhea" id="RHEA:24384"/>
        <dbReference type="ChEBI" id="CHEBI:15377"/>
        <dbReference type="ChEBI" id="CHEBI:15378"/>
        <dbReference type="ChEBI" id="CHEBI:29985"/>
        <dbReference type="ChEBI" id="CHEBI:30616"/>
        <dbReference type="ChEBI" id="CHEBI:33019"/>
        <dbReference type="ChEBI" id="CHEBI:57540"/>
        <dbReference type="ChEBI" id="CHEBI:58359"/>
        <dbReference type="ChEBI" id="CHEBI:58437"/>
        <dbReference type="ChEBI" id="CHEBI:456215"/>
        <dbReference type="EC" id="6.3.5.1"/>
    </reaction>
</comment>
<feature type="binding site" evidence="7">
    <location>
        <position position="197"/>
    </location>
    <ligand>
        <name>L-glutamine</name>
        <dbReference type="ChEBI" id="CHEBI:58359"/>
    </ligand>
</feature>
<comment type="pathway">
    <text evidence="1 7 8">Cofactor biosynthesis; NAD(+) biosynthesis; NAD(+) from deamido-NAD(+) (L-Gln route): step 1/1.</text>
</comment>
<keyword evidence="6 7" id="KW-0520">NAD</keyword>
<comment type="similarity">
    <text evidence="2 7 8">In the C-terminal section; belongs to the NAD synthetase family.</text>
</comment>
<dbReference type="SUPFAM" id="SSF56317">
    <property type="entry name" value="Carbon-nitrogen hydrolase"/>
    <property type="match status" value="1"/>
</dbReference>
<sequence length="581" mass="66617">MQINIHQTHHTISDFEAIYSYLEEVLSNKLNCDTLHIFPELFLTGYPLQDLCLQRSFIQKYCDLLDRIVTLSQKTKNNMTLLVGGLQYEFDEENLPITIKNVIYEITPKSGLRVLYTKKLLPNYDIFDEEKYFTAGQENCIYEYQGKSLGLLVCEDMWISSMHHTDPVRELFLECEQQKVELDAIINLSASPFYLGKDNTRLIRASEISKLFGCPFLYVNRVGGEDEILFDGSSFCINGSNVTFRGKLYEKDIIKYKLEQFSGDRDLIKAFEDKLNSWESLFKCDLIKNSENNLRLPELSDEHCEHILQSLRFGIQEYAKKSGFKNFDVALSGGIDSALVLAIMKLSLLPGQNLEAIYMPGFYSASKSYDLSFEMCQIIDIKMYTLPIKFIHSSIRNQYNDVFHSPMEGLCDENIQSRLRGALLYARSNQRNSMVLNTSNKSELAVGYSTLYGDSVGAISILGDLYKTEVFALAKYINKNYSNIIPAGIIDRPPTAELREDQEDSHSLPSYDRLDAILEGLLSYQLSEKDLIEKGFDAEEVSKVYRLYTRSEYKRRQFCPIIKIKAKSFGTGYRVPICKSV</sequence>
<feature type="active site" description="For glutaminase activity" evidence="7">
    <location>
        <position position="118"/>
    </location>
</feature>
<dbReference type="InterPro" id="IPR003694">
    <property type="entry name" value="NAD_synthase"/>
</dbReference>
<feature type="active site" description="Proton acceptor; for glutaminase activity" evidence="7">
    <location>
        <position position="40"/>
    </location>
</feature>
<gene>
    <name evidence="7" type="primary">nadE</name>
    <name evidence="11" type="ORF">A9Q84_12015</name>
</gene>
<feature type="domain" description="CN hydrolase" evidence="10">
    <location>
        <begin position="1"/>
        <end position="274"/>
    </location>
</feature>
<dbReference type="GO" id="GO:0005737">
    <property type="term" value="C:cytoplasm"/>
    <property type="evidence" value="ECO:0007669"/>
    <property type="project" value="InterPro"/>
</dbReference>
<keyword evidence="4 7" id="KW-0547">Nucleotide-binding</keyword>
<dbReference type="GO" id="GO:0009435">
    <property type="term" value="P:NAD+ biosynthetic process"/>
    <property type="evidence" value="ECO:0007669"/>
    <property type="project" value="UniProtKB-UniRule"/>
</dbReference>
<evidence type="ECO:0000256" key="1">
    <source>
        <dbReference type="ARBA" id="ARBA00005188"/>
    </source>
</evidence>
<dbReference type="Pfam" id="PF00795">
    <property type="entry name" value="CN_hydrolase"/>
    <property type="match status" value="1"/>
</dbReference>
<dbReference type="HAMAP" id="MF_02090">
    <property type="entry name" value="NadE_glutamine_dep"/>
    <property type="match status" value="1"/>
</dbReference>
<evidence type="ECO:0000256" key="8">
    <source>
        <dbReference type="PIRNR" id="PIRNR006630"/>
    </source>
</evidence>
<reference evidence="12" key="1">
    <citation type="journal article" date="2017" name="Proc. Natl. Acad. Sci. U.S.A.">
        <title>Simulation of Deepwater Horizon oil plume reveals substrate specialization within a complex community of hydrocarbon-degraders.</title>
        <authorList>
            <person name="Hu P."/>
            <person name="Dubinsky E.A."/>
            <person name="Probst A.J."/>
            <person name="Wang J."/>
            <person name="Sieber C.M.K."/>
            <person name="Tom L.M."/>
            <person name="Gardinali P."/>
            <person name="Banfield J.F."/>
            <person name="Atlas R.M."/>
            <person name="Andersen G.L."/>
        </authorList>
    </citation>
    <scope>NUCLEOTIDE SEQUENCE [LARGE SCALE GENOMIC DNA]</scope>
</reference>
<accession>A0A1Y5FDU2</accession>
<evidence type="ECO:0000256" key="4">
    <source>
        <dbReference type="ARBA" id="ARBA00022741"/>
    </source>
</evidence>
<feature type="binding site" evidence="7">
    <location>
        <position position="554"/>
    </location>
    <ligand>
        <name>deamido-NAD(+)</name>
        <dbReference type="ChEBI" id="CHEBI:58437"/>
        <note>ligand shared between two neighboring subunits</note>
    </ligand>
</feature>
<dbReference type="CDD" id="cd07570">
    <property type="entry name" value="GAT_Gln-NAD-synth"/>
    <property type="match status" value="1"/>
</dbReference>
<evidence type="ECO:0000256" key="2">
    <source>
        <dbReference type="ARBA" id="ARBA00007145"/>
    </source>
</evidence>
<dbReference type="GO" id="GO:0005524">
    <property type="term" value="F:ATP binding"/>
    <property type="evidence" value="ECO:0007669"/>
    <property type="project" value="UniProtKB-UniRule"/>
</dbReference>
<dbReference type="SUPFAM" id="SSF52402">
    <property type="entry name" value="Adenine nucleotide alpha hydrolases-like"/>
    <property type="match status" value="1"/>
</dbReference>
<keyword evidence="3 7" id="KW-0436">Ligase</keyword>
<dbReference type="PIRSF" id="PIRSF006630">
    <property type="entry name" value="NADS_GAT"/>
    <property type="match status" value="1"/>
</dbReference>
<organism evidence="11 12">
    <name type="scientific">Halobacteriovorax marinus</name>
    <dbReference type="NCBI Taxonomy" id="97084"/>
    <lineage>
        <taxon>Bacteria</taxon>
        <taxon>Pseudomonadati</taxon>
        <taxon>Bdellovibrionota</taxon>
        <taxon>Bacteriovoracia</taxon>
        <taxon>Bacteriovoracales</taxon>
        <taxon>Halobacteriovoraceae</taxon>
        <taxon>Halobacteriovorax</taxon>
    </lineage>
</organism>
<dbReference type="Gene3D" id="3.60.110.10">
    <property type="entry name" value="Carbon-nitrogen hydrolase"/>
    <property type="match status" value="1"/>
</dbReference>
<dbReference type="AlphaFoldDB" id="A0A1Y5FDU2"/>
<feature type="binding site" evidence="7">
    <location>
        <position position="414"/>
    </location>
    <ligand>
        <name>deamido-NAD(+)</name>
        <dbReference type="ChEBI" id="CHEBI:58437"/>
        <note>ligand shared between two neighboring subunits</note>
    </ligand>
</feature>
<evidence type="ECO:0000313" key="12">
    <source>
        <dbReference type="Proteomes" id="UP000196531"/>
    </source>
</evidence>
<dbReference type="InterPro" id="IPR014445">
    <property type="entry name" value="Gln-dep_NAD_synthase"/>
</dbReference>
<evidence type="ECO:0000259" key="10">
    <source>
        <dbReference type="PROSITE" id="PS50263"/>
    </source>
</evidence>
<dbReference type="InterPro" id="IPR014729">
    <property type="entry name" value="Rossmann-like_a/b/a_fold"/>
</dbReference>
<dbReference type="InterPro" id="IPR036526">
    <property type="entry name" value="C-N_Hydrolase_sf"/>
</dbReference>
<evidence type="ECO:0000256" key="6">
    <source>
        <dbReference type="ARBA" id="ARBA00023027"/>
    </source>
</evidence>
<comment type="similarity">
    <text evidence="9">Belongs to the NAD synthetase family.</text>
</comment>
<dbReference type="GO" id="GO:0008795">
    <property type="term" value="F:NAD+ synthase activity"/>
    <property type="evidence" value="ECO:0007669"/>
    <property type="project" value="UniProtKB-UniRule"/>
</dbReference>
<comment type="caution">
    <text evidence="11">The sequence shown here is derived from an EMBL/GenBank/DDBJ whole genome shotgun (WGS) entry which is preliminary data.</text>
</comment>
<dbReference type="FunFam" id="3.40.50.620:FF:000106">
    <property type="entry name" value="Glutamine-dependent NAD(+) synthetase"/>
    <property type="match status" value="1"/>
</dbReference>
<name>A0A1Y5FDU2_9BACT</name>
<feature type="active site" description="Nucleophile; for glutaminase activity" evidence="7">
    <location>
        <position position="154"/>
    </location>
</feature>
<feature type="binding site" evidence="7">
    <location>
        <position position="124"/>
    </location>
    <ligand>
        <name>L-glutamine</name>
        <dbReference type="ChEBI" id="CHEBI:58359"/>
    </ligand>
</feature>